<protein>
    <submittedName>
        <fullName evidence="4">AidA</fullName>
    </submittedName>
</protein>
<proteinExistence type="predicted"/>
<feature type="compositionally biased region" description="Basic and acidic residues" evidence="1">
    <location>
        <begin position="357"/>
        <end position="366"/>
    </location>
</feature>
<feature type="transmembrane region" description="Helical" evidence="2">
    <location>
        <begin position="313"/>
        <end position="337"/>
    </location>
</feature>
<reference evidence="4" key="1">
    <citation type="submission" date="2019-10" db="EMBL/GenBank/DDBJ databases">
        <authorList>
            <person name="Nor Muhammad N."/>
        </authorList>
    </citation>
    <scope>NUCLEOTIDE SEQUENCE</scope>
</reference>
<feature type="compositionally biased region" description="Low complexity" evidence="1">
    <location>
        <begin position="437"/>
        <end position="453"/>
    </location>
</feature>
<feature type="compositionally biased region" description="Basic and acidic residues" evidence="1">
    <location>
        <begin position="459"/>
        <end position="471"/>
    </location>
</feature>
<evidence type="ECO:0000256" key="1">
    <source>
        <dbReference type="SAM" id="MobiDB-lite"/>
    </source>
</evidence>
<feature type="region of interest" description="Disordered" evidence="1">
    <location>
        <begin position="201"/>
        <end position="309"/>
    </location>
</feature>
<keyword evidence="2" id="KW-1133">Transmembrane helix</keyword>
<feature type="compositionally biased region" description="Polar residues" evidence="1">
    <location>
        <begin position="472"/>
        <end position="483"/>
    </location>
</feature>
<gene>
    <name evidence="4" type="primary">A3RTU4</name>
</gene>
<feature type="region of interest" description="Disordered" evidence="1">
    <location>
        <begin position="435"/>
        <end position="483"/>
    </location>
</feature>
<keyword evidence="2" id="KW-0472">Membrane</keyword>
<dbReference type="Gene3D" id="2.60.120.260">
    <property type="entry name" value="Galactose-binding domain-like"/>
    <property type="match status" value="1"/>
</dbReference>
<dbReference type="EMBL" id="LR727503">
    <property type="protein sequence ID" value="VWO99248.1"/>
    <property type="molecule type" value="Genomic_DNA"/>
</dbReference>
<dbReference type="AlphaFoldDB" id="A0A5K1K0H3"/>
<feature type="compositionally biased region" description="Polar residues" evidence="1">
    <location>
        <begin position="201"/>
        <end position="232"/>
    </location>
</feature>
<sequence>MAPSTASSCNRLRIGINQFRLNLLFLSLLFTPVCSRLVNVTVDDTFGDPTSGGCLQYLAGTDDAWNAGCPTKNCGDCHIGPQNLNLSQIYKQTWHDSTLFAGEPPIAITVQFTGSAVYVFNILPNTISGTITTADIAFSIDEESVGHFTRSPDSSSTVLYNQLVYSNTTLSDGPHTLVMTPNSNSTILFDYLIYSAEDDTTSAGSLQHNNNTSSSQLPPFSTATSASLTGTPASEYGTPLSQTGTSSSQPSPPTSQISSSTSQPSSSTGQYSPSDSHLETSTTPPPISRTSIPPSTGGRHDSPRRPSSSTVPLGAIVGAVLGVVLLLGAVVGLFLLLRRNKCRRSVTPMKLRLGPEDVLAHEHDSDSEGGEDGASCDSARPMSVSRTRAMSALLRLLDDSDTTTYNPHTLTRAFDAQLHGPDSGALHTPIRATSVLSESPPSAAAESDSAGPSQLPSKHRGELAQRLEVLRSTRTALSSQTPS</sequence>
<feature type="chain" id="PRO_5023945350" evidence="3">
    <location>
        <begin position="36"/>
        <end position="483"/>
    </location>
</feature>
<accession>A0A5K1K0H3</accession>
<dbReference type="CDD" id="cd12087">
    <property type="entry name" value="TM_EGFR-like"/>
    <property type="match status" value="1"/>
</dbReference>
<feature type="compositionally biased region" description="Low complexity" evidence="1">
    <location>
        <begin position="241"/>
        <end position="275"/>
    </location>
</feature>
<feature type="region of interest" description="Disordered" evidence="1">
    <location>
        <begin position="357"/>
        <end position="382"/>
    </location>
</feature>
<organism evidence="4">
    <name type="scientific">Ganoderma boninense</name>
    <dbReference type="NCBI Taxonomy" id="34458"/>
    <lineage>
        <taxon>Eukaryota</taxon>
        <taxon>Fungi</taxon>
        <taxon>Dikarya</taxon>
        <taxon>Basidiomycota</taxon>
        <taxon>Agaricomycotina</taxon>
        <taxon>Agaricomycetes</taxon>
        <taxon>Polyporales</taxon>
        <taxon>Polyporaceae</taxon>
        <taxon>Ganoderma</taxon>
    </lineage>
</organism>
<name>A0A5K1K0H3_9APHY</name>
<evidence type="ECO:0000256" key="3">
    <source>
        <dbReference type="SAM" id="SignalP"/>
    </source>
</evidence>
<evidence type="ECO:0000256" key="2">
    <source>
        <dbReference type="SAM" id="Phobius"/>
    </source>
</evidence>
<keyword evidence="3" id="KW-0732">Signal</keyword>
<evidence type="ECO:0000313" key="4">
    <source>
        <dbReference type="EMBL" id="VWO99248.1"/>
    </source>
</evidence>
<feature type="signal peptide" evidence="3">
    <location>
        <begin position="1"/>
        <end position="35"/>
    </location>
</feature>
<keyword evidence="2" id="KW-0812">Transmembrane</keyword>